<dbReference type="OrthoDB" id="9803461at2"/>
<dbReference type="Pfam" id="PF00754">
    <property type="entry name" value="F5_F8_type_C"/>
    <property type="match status" value="1"/>
</dbReference>
<proteinExistence type="predicted"/>
<sequence>MSKSEGKKIAIRFSDKVMGNLVLLPKLPFMVGKFITLSGFCKASSTYSSYYSSSAFDGSTSSSWRTRNSGEQWIQVNTLRPIRLGGFKWYIGSEHRPKDFKVQGSDDGVNWIDIFTGTCENTTGWKEYYWQYCDAYLYHRWVLTTRYSSYIYIYEIEAFVHDEKAIKITGLQRDFVGGPLKEIDYVIKKIEHHPTVENAILITLHDNYQEAFDEVEGAVTIQYKGQLGNLIGYGGALEDFTVGFYPTDLIKSPNPGIEERLTVGVNSITNLIQIDYHNVDDIFERIRVVGITIATQLIYSSIENP</sequence>
<comment type="caution">
    <text evidence="2">The sequence shown here is derived from an EMBL/GenBank/DDBJ whole genome shotgun (WGS) entry which is preliminary data.</text>
</comment>
<dbReference type="Gene3D" id="2.60.120.260">
    <property type="entry name" value="Galactose-binding domain-like"/>
    <property type="match status" value="1"/>
</dbReference>
<reference evidence="2 3" key="1">
    <citation type="submission" date="2019-03" db="EMBL/GenBank/DDBJ databases">
        <title>Draft genome sequence data and analysis of a Fermenting Bacterium, Soehngenia longevitae strain 1933PT, isolated from petroleum reservoir in Azerbaijan.</title>
        <authorList>
            <person name="Grouzdev D.S."/>
            <person name="Bidzhieva S.K."/>
            <person name="Sokolova D.S."/>
            <person name="Tourova T.P."/>
            <person name="Poltaraus A.B."/>
            <person name="Nazina T.N."/>
        </authorList>
    </citation>
    <scope>NUCLEOTIDE SEQUENCE [LARGE SCALE GENOMIC DNA]</scope>
    <source>
        <strain evidence="2 3">1933P</strain>
    </source>
</reference>
<organism evidence="2 3">
    <name type="scientific">Soehngenia longivitae</name>
    <dbReference type="NCBI Taxonomy" id="2562294"/>
    <lineage>
        <taxon>Bacteria</taxon>
        <taxon>Bacillati</taxon>
        <taxon>Bacillota</taxon>
        <taxon>Tissierellia</taxon>
        <taxon>Tissierellales</taxon>
        <taxon>Tissierellaceae</taxon>
        <taxon>Soehngenia</taxon>
    </lineage>
</organism>
<dbReference type="Proteomes" id="UP000298381">
    <property type="component" value="Unassembled WGS sequence"/>
</dbReference>
<dbReference type="AlphaFoldDB" id="A0A4Z0D9U5"/>
<protein>
    <submittedName>
        <fullName evidence="2">Discoidin domain-containing protein</fullName>
    </submittedName>
</protein>
<dbReference type="InterPro" id="IPR000421">
    <property type="entry name" value="FA58C"/>
</dbReference>
<accession>A0A4Z0D9U5</accession>
<keyword evidence="3" id="KW-1185">Reference proteome</keyword>
<gene>
    <name evidence="2" type="ORF">E4100_00485</name>
</gene>
<dbReference type="InterPro" id="IPR008979">
    <property type="entry name" value="Galactose-bd-like_sf"/>
</dbReference>
<name>A0A4Z0D9U5_9FIRM</name>
<evidence type="ECO:0000313" key="2">
    <source>
        <dbReference type="EMBL" id="TFZ41647.1"/>
    </source>
</evidence>
<dbReference type="SUPFAM" id="SSF49785">
    <property type="entry name" value="Galactose-binding domain-like"/>
    <property type="match status" value="1"/>
</dbReference>
<dbReference type="RefSeq" id="WP_135269796.1">
    <property type="nucleotide sequence ID" value="NZ_SRIB01000001.1"/>
</dbReference>
<evidence type="ECO:0000313" key="3">
    <source>
        <dbReference type="Proteomes" id="UP000298381"/>
    </source>
</evidence>
<dbReference type="PROSITE" id="PS50022">
    <property type="entry name" value="FA58C_3"/>
    <property type="match status" value="1"/>
</dbReference>
<feature type="domain" description="F5/8 type C" evidence="1">
    <location>
        <begin position="22"/>
        <end position="114"/>
    </location>
</feature>
<evidence type="ECO:0000259" key="1">
    <source>
        <dbReference type="PROSITE" id="PS50022"/>
    </source>
</evidence>
<dbReference type="EMBL" id="SRIB01000001">
    <property type="protein sequence ID" value="TFZ41647.1"/>
    <property type="molecule type" value="Genomic_DNA"/>
</dbReference>